<dbReference type="STRING" id="195913.SAMN04488004_11015"/>
<evidence type="ECO:0000313" key="3">
    <source>
        <dbReference type="Proteomes" id="UP000199550"/>
    </source>
</evidence>
<evidence type="ECO:0000313" key="2">
    <source>
        <dbReference type="EMBL" id="SFL19487.1"/>
    </source>
</evidence>
<organism evidence="2 3">
    <name type="scientific">Loktanella salsilacus</name>
    <dbReference type="NCBI Taxonomy" id="195913"/>
    <lineage>
        <taxon>Bacteria</taxon>
        <taxon>Pseudomonadati</taxon>
        <taxon>Pseudomonadota</taxon>
        <taxon>Alphaproteobacteria</taxon>
        <taxon>Rhodobacterales</taxon>
        <taxon>Roseobacteraceae</taxon>
        <taxon>Loktanella</taxon>
    </lineage>
</organism>
<name>A0A1I4FR73_9RHOB</name>
<protein>
    <recommendedName>
        <fullName evidence="4">DUF3072 domain-containing protein</fullName>
    </recommendedName>
</protein>
<reference evidence="2 3" key="1">
    <citation type="submission" date="2016-10" db="EMBL/GenBank/DDBJ databases">
        <authorList>
            <person name="de Groot N.N."/>
        </authorList>
    </citation>
    <scope>NUCLEOTIDE SEQUENCE [LARGE SCALE GENOMIC DNA]</scope>
    <source>
        <strain evidence="2 3">DSM 16199</strain>
    </source>
</reference>
<dbReference type="InterPro" id="IPR021425">
    <property type="entry name" value="DUF3072"/>
</dbReference>
<dbReference type="OrthoDB" id="7871968at2"/>
<feature type="region of interest" description="Disordered" evidence="1">
    <location>
        <begin position="1"/>
        <end position="28"/>
    </location>
</feature>
<keyword evidence="3" id="KW-1185">Reference proteome</keyword>
<accession>A0A1I4FR73</accession>
<evidence type="ECO:0008006" key="4">
    <source>
        <dbReference type="Google" id="ProtNLM"/>
    </source>
</evidence>
<proteinExistence type="predicted"/>
<evidence type="ECO:0000256" key="1">
    <source>
        <dbReference type="SAM" id="MobiDB-lite"/>
    </source>
</evidence>
<gene>
    <name evidence="2" type="ORF">SAMN04488004_11015</name>
</gene>
<dbReference type="Proteomes" id="UP000199550">
    <property type="component" value="Unassembled WGS sequence"/>
</dbReference>
<dbReference type="GeneID" id="97891828"/>
<dbReference type="RefSeq" id="WP_090189153.1">
    <property type="nucleotide sequence ID" value="NZ_CAXIDI010000003.1"/>
</dbReference>
<dbReference type="EMBL" id="FOTF01000010">
    <property type="protein sequence ID" value="SFL19487.1"/>
    <property type="molecule type" value="Genomic_DNA"/>
</dbReference>
<sequence>MIPPTAKPILADDAGNLPQGSDSPMTGDQADLLQVLCGEASEPFDASLTQSQALARIEELRGHLNTDLNL</sequence>
<dbReference type="AlphaFoldDB" id="A0A1I4FR73"/>
<dbReference type="Pfam" id="PF11272">
    <property type="entry name" value="DUF3072"/>
    <property type="match status" value="1"/>
</dbReference>